<evidence type="ECO:0000313" key="2">
    <source>
        <dbReference type="EMBL" id="KAK4267008.1"/>
    </source>
</evidence>
<accession>A0AAE1MMG6</accession>
<dbReference type="PANTHER" id="PTHR35741:SF1">
    <property type="entry name" value="FACTOR CWC22-LIKE PROTEIN, PUTATIVE (DUF3245)-RELATED"/>
    <property type="match status" value="1"/>
</dbReference>
<feature type="compositionally biased region" description="Basic and acidic residues" evidence="1">
    <location>
        <begin position="71"/>
        <end position="81"/>
    </location>
</feature>
<organism evidence="2 3">
    <name type="scientific">Acacia crassicarpa</name>
    <name type="common">northern wattle</name>
    <dbReference type="NCBI Taxonomy" id="499986"/>
    <lineage>
        <taxon>Eukaryota</taxon>
        <taxon>Viridiplantae</taxon>
        <taxon>Streptophyta</taxon>
        <taxon>Embryophyta</taxon>
        <taxon>Tracheophyta</taxon>
        <taxon>Spermatophyta</taxon>
        <taxon>Magnoliopsida</taxon>
        <taxon>eudicotyledons</taxon>
        <taxon>Gunneridae</taxon>
        <taxon>Pentapetalae</taxon>
        <taxon>rosids</taxon>
        <taxon>fabids</taxon>
        <taxon>Fabales</taxon>
        <taxon>Fabaceae</taxon>
        <taxon>Caesalpinioideae</taxon>
        <taxon>mimosoid clade</taxon>
        <taxon>Acacieae</taxon>
        <taxon>Acacia</taxon>
    </lineage>
</organism>
<sequence>MSGTEPLKKGSSLPQIVKLDNAFKLAEEWVNNMSKVEDDEPMDAETEPRPPRLGLGAKIGRQSKVGPSDDPVERKLYAKLEARKRKAAQSEEESRSSQRHGVEDDEDDDMDEDSRSSSFMKKAAPRPLLSTLGNKKRK</sequence>
<dbReference type="EMBL" id="JAWXYG010000007">
    <property type="protein sequence ID" value="KAK4267008.1"/>
    <property type="molecule type" value="Genomic_DNA"/>
</dbReference>
<feature type="region of interest" description="Disordered" evidence="1">
    <location>
        <begin position="34"/>
        <end position="138"/>
    </location>
</feature>
<evidence type="ECO:0000313" key="3">
    <source>
        <dbReference type="Proteomes" id="UP001293593"/>
    </source>
</evidence>
<gene>
    <name evidence="2" type="ORF">QN277_023856</name>
</gene>
<reference evidence="2" key="1">
    <citation type="submission" date="2023-10" db="EMBL/GenBank/DDBJ databases">
        <title>Chromosome-level genome of the transformable northern wattle, Acacia crassicarpa.</title>
        <authorList>
            <person name="Massaro I."/>
            <person name="Sinha N.R."/>
            <person name="Poethig S."/>
            <person name="Leichty A.R."/>
        </authorList>
    </citation>
    <scope>NUCLEOTIDE SEQUENCE</scope>
    <source>
        <strain evidence="2">Acra3RX</strain>
        <tissue evidence="2">Leaf</tissue>
    </source>
</reference>
<dbReference type="PANTHER" id="PTHR35741">
    <property type="entry name" value="FACTOR CWC22-LIKE PROTEIN, PUTATIVE (DUF3245)-RELATED"/>
    <property type="match status" value="1"/>
</dbReference>
<dbReference type="Proteomes" id="UP001293593">
    <property type="component" value="Unassembled WGS sequence"/>
</dbReference>
<keyword evidence="3" id="KW-1185">Reference proteome</keyword>
<dbReference type="AlphaFoldDB" id="A0AAE1MMG6"/>
<dbReference type="Pfam" id="PF11595">
    <property type="entry name" value="DUF3245"/>
    <property type="match status" value="1"/>
</dbReference>
<feature type="compositionally biased region" description="Basic and acidic residues" evidence="1">
    <location>
        <begin position="88"/>
        <end position="102"/>
    </location>
</feature>
<comment type="caution">
    <text evidence="2">The sequence shown here is derived from an EMBL/GenBank/DDBJ whole genome shotgun (WGS) entry which is preliminary data.</text>
</comment>
<dbReference type="InterPro" id="IPR021641">
    <property type="entry name" value="DUF3245"/>
</dbReference>
<proteinExistence type="predicted"/>
<protein>
    <submittedName>
        <fullName evidence="2">Uncharacterized protein</fullName>
    </submittedName>
</protein>
<feature type="compositionally biased region" description="Acidic residues" evidence="1">
    <location>
        <begin position="103"/>
        <end position="112"/>
    </location>
</feature>
<evidence type="ECO:0000256" key="1">
    <source>
        <dbReference type="SAM" id="MobiDB-lite"/>
    </source>
</evidence>
<name>A0AAE1MMG6_9FABA</name>